<evidence type="ECO:0000256" key="8">
    <source>
        <dbReference type="SAM" id="Phobius"/>
    </source>
</evidence>
<evidence type="ECO:0000313" key="10">
    <source>
        <dbReference type="EMBL" id="MBI6873086.1"/>
    </source>
</evidence>
<dbReference type="Gene3D" id="3.10.20.310">
    <property type="entry name" value="membrane protein fhac"/>
    <property type="match status" value="1"/>
</dbReference>
<evidence type="ECO:0000256" key="1">
    <source>
        <dbReference type="ARBA" id="ARBA00004370"/>
    </source>
</evidence>
<dbReference type="PROSITE" id="PS51779">
    <property type="entry name" value="POTRA"/>
    <property type="match status" value="1"/>
</dbReference>
<dbReference type="Proteomes" id="UP000622687">
    <property type="component" value="Unassembled WGS sequence"/>
</dbReference>
<keyword evidence="2" id="KW-1003">Cell membrane</keyword>
<dbReference type="InterPro" id="IPR013685">
    <property type="entry name" value="POTRA_FtsQ_type"/>
</dbReference>
<dbReference type="InterPro" id="IPR034746">
    <property type="entry name" value="POTRA"/>
</dbReference>
<dbReference type="PANTHER" id="PTHR37820:SF1">
    <property type="entry name" value="CELL DIVISION PROTEIN FTSQ"/>
    <property type="match status" value="1"/>
</dbReference>
<keyword evidence="4 8" id="KW-0812">Transmembrane</keyword>
<name>A0A934I117_9CLOT</name>
<comment type="subcellular location">
    <subcellularLocation>
        <location evidence="1">Membrane</location>
    </subcellularLocation>
</comment>
<dbReference type="GO" id="GO:0005886">
    <property type="term" value="C:plasma membrane"/>
    <property type="evidence" value="ECO:0007669"/>
    <property type="project" value="TreeGrafter"/>
</dbReference>
<dbReference type="RefSeq" id="WP_211142555.1">
    <property type="nucleotide sequence ID" value="NZ_JAEEGB010000010.1"/>
</dbReference>
<dbReference type="GO" id="GO:0051301">
    <property type="term" value="P:cell division"/>
    <property type="evidence" value="ECO:0007669"/>
    <property type="project" value="UniProtKB-KW"/>
</dbReference>
<evidence type="ECO:0000256" key="5">
    <source>
        <dbReference type="ARBA" id="ARBA00022989"/>
    </source>
</evidence>
<organism evidence="10 11">
    <name type="scientific">Clostridium aciditolerans</name>
    <dbReference type="NCBI Taxonomy" id="339861"/>
    <lineage>
        <taxon>Bacteria</taxon>
        <taxon>Bacillati</taxon>
        <taxon>Bacillota</taxon>
        <taxon>Clostridia</taxon>
        <taxon>Eubacteriales</taxon>
        <taxon>Clostridiaceae</taxon>
        <taxon>Clostridium</taxon>
    </lineage>
</organism>
<comment type="caution">
    <text evidence="10">The sequence shown here is derived from an EMBL/GenBank/DDBJ whole genome shotgun (WGS) entry which is preliminary data.</text>
</comment>
<evidence type="ECO:0000256" key="2">
    <source>
        <dbReference type="ARBA" id="ARBA00022475"/>
    </source>
</evidence>
<dbReference type="PANTHER" id="PTHR37820">
    <property type="entry name" value="CELL DIVISION PROTEIN DIVIB"/>
    <property type="match status" value="1"/>
</dbReference>
<evidence type="ECO:0000256" key="3">
    <source>
        <dbReference type="ARBA" id="ARBA00022618"/>
    </source>
</evidence>
<keyword evidence="7" id="KW-0131">Cell cycle</keyword>
<evidence type="ECO:0000259" key="9">
    <source>
        <dbReference type="PROSITE" id="PS51779"/>
    </source>
</evidence>
<accession>A0A934I117</accession>
<reference evidence="10" key="1">
    <citation type="submission" date="2020-12" db="EMBL/GenBank/DDBJ databases">
        <title>Clostridium thailandense sp. nov., a novel acetogenic bacterium isolated from peat land soil in Thailand.</title>
        <authorList>
            <person name="Chaikitkaew S."/>
            <person name="Birkeland N.K."/>
        </authorList>
    </citation>
    <scope>NUCLEOTIDE SEQUENCE</scope>
    <source>
        <strain evidence="10">DSM 17425</strain>
    </source>
</reference>
<keyword evidence="5 8" id="KW-1133">Transmembrane helix</keyword>
<proteinExistence type="predicted"/>
<keyword evidence="3" id="KW-0132">Cell division</keyword>
<evidence type="ECO:0000256" key="6">
    <source>
        <dbReference type="ARBA" id="ARBA00023136"/>
    </source>
</evidence>
<dbReference type="EMBL" id="JAEEGB010000010">
    <property type="protein sequence ID" value="MBI6873086.1"/>
    <property type="molecule type" value="Genomic_DNA"/>
</dbReference>
<keyword evidence="11" id="KW-1185">Reference proteome</keyword>
<dbReference type="InterPro" id="IPR050487">
    <property type="entry name" value="FtsQ_DivIB"/>
</dbReference>
<evidence type="ECO:0000256" key="4">
    <source>
        <dbReference type="ARBA" id="ARBA00022692"/>
    </source>
</evidence>
<dbReference type="Pfam" id="PF08478">
    <property type="entry name" value="POTRA_1"/>
    <property type="match status" value="1"/>
</dbReference>
<evidence type="ECO:0000256" key="7">
    <source>
        <dbReference type="ARBA" id="ARBA00023306"/>
    </source>
</evidence>
<sequence>MSQALSKADNELILKRRKKKKIKKLFMLFIMLLSICVTLCLKLPYFNIMKIQVNGNKNISINDIITLSNIKAGNNIFYVNLKEGENNILSNPYISDVTITRKFPSTLIISVKEREAVFYNNKDNQYFIIDKAGVVLQKRDNIKGMKLIKLDGIDFSKCEVGKPIQDSDKRKVDAVVNLGDIVCNNKVSQGLTLVDVSSSIDIKVYYGDICIKFGNAEDIDKKFNKALNILDRKELQGVKGYIDVSFNGNPVFFIQK</sequence>
<protein>
    <submittedName>
        <fullName evidence="10">FtsQ-type POTRA domain-containing protein</fullName>
    </submittedName>
</protein>
<evidence type="ECO:0000313" key="11">
    <source>
        <dbReference type="Proteomes" id="UP000622687"/>
    </source>
</evidence>
<dbReference type="AlphaFoldDB" id="A0A934I117"/>
<gene>
    <name evidence="10" type="ORF">I6U51_10265</name>
</gene>
<feature type="transmembrane region" description="Helical" evidence="8">
    <location>
        <begin position="25"/>
        <end position="46"/>
    </location>
</feature>
<feature type="domain" description="POTRA" evidence="9">
    <location>
        <begin position="46"/>
        <end position="114"/>
    </location>
</feature>
<keyword evidence="6 8" id="KW-0472">Membrane</keyword>